<protein>
    <submittedName>
        <fullName evidence="1">Uncharacterized protein</fullName>
    </submittedName>
</protein>
<evidence type="ECO:0000313" key="1">
    <source>
        <dbReference type="EMBL" id="JAD42432.1"/>
    </source>
</evidence>
<dbReference type="AlphaFoldDB" id="A0A0A9A5W6"/>
<accession>A0A0A9A5W6</accession>
<name>A0A0A9A5W6_ARUDO</name>
<dbReference type="EMBL" id="GBRH01255463">
    <property type="protein sequence ID" value="JAD42432.1"/>
    <property type="molecule type" value="Transcribed_RNA"/>
</dbReference>
<organism evidence="1">
    <name type="scientific">Arundo donax</name>
    <name type="common">Giant reed</name>
    <name type="synonym">Donax arundinaceus</name>
    <dbReference type="NCBI Taxonomy" id="35708"/>
    <lineage>
        <taxon>Eukaryota</taxon>
        <taxon>Viridiplantae</taxon>
        <taxon>Streptophyta</taxon>
        <taxon>Embryophyta</taxon>
        <taxon>Tracheophyta</taxon>
        <taxon>Spermatophyta</taxon>
        <taxon>Magnoliopsida</taxon>
        <taxon>Liliopsida</taxon>
        <taxon>Poales</taxon>
        <taxon>Poaceae</taxon>
        <taxon>PACMAD clade</taxon>
        <taxon>Arundinoideae</taxon>
        <taxon>Arundineae</taxon>
        <taxon>Arundo</taxon>
    </lineage>
</organism>
<reference evidence="1" key="2">
    <citation type="journal article" date="2015" name="Data Brief">
        <title>Shoot transcriptome of the giant reed, Arundo donax.</title>
        <authorList>
            <person name="Barrero R.A."/>
            <person name="Guerrero F.D."/>
            <person name="Moolhuijzen P."/>
            <person name="Goolsby J.A."/>
            <person name="Tidwell J."/>
            <person name="Bellgard S.E."/>
            <person name="Bellgard M.I."/>
        </authorList>
    </citation>
    <scope>NUCLEOTIDE SEQUENCE</scope>
    <source>
        <tissue evidence="1">Shoot tissue taken approximately 20 cm above the soil surface</tissue>
    </source>
</reference>
<sequence>MDFGACCFHALTMLEDLKRNQQSSSFNCRYYNFEFLVGIKVI</sequence>
<proteinExistence type="predicted"/>
<reference evidence="1" key="1">
    <citation type="submission" date="2014-09" db="EMBL/GenBank/DDBJ databases">
        <authorList>
            <person name="Magalhaes I.L.F."/>
            <person name="Oliveira U."/>
            <person name="Santos F.R."/>
            <person name="Vidigal T.H.D.A."/>
            <person name="Brescovit A.D."/>
            <person name="Santos A.J."/>
        </authorList>
    </citation>
    <scope>NUCLEOTIDE SEQUENCE</scope>
    <source>
        <tissue evidence="1">Shoot tissue taken approximately 20 cm above the soil surface</tissue>
    </source>
</reference>